<keyword evidence="1" id="KW-1133">Transmembrane helix</keyword>
<protein>
    <submittedName>
        <fullName evidence="2">Uncharacterized protein</fullName>
    </submittedName>
</protein>
<accession>A0A1V4SFL8</accession>
<gene>
    <name evidence="2" type="ORF">CLHUN_38270</name>
</gene>
<dbReference type="AlphaFoldDB" id="A0A1V4SFL8"/>
<keyword evidence="1" id="KW-0472">Membrane</keyword>
<evidence type="ECO:0000256" key="1">
    <source>
        <dbReference type="SAM" id="Phobius"/>
    </source>
</evidence>
<feature type="transmembrane region" description="Helical" evidence="1">
    <location>
        <begin position="50"/>
        <end position="68"/>
    </location>
</feature>
<keyword evidence="3" id="KW-1185">Reference proteome</keyword>
<dbReference type="Proteomes" id="UP000191554">
    <property type="component" value="Unassembled WGS sequence"/>
</dbReference>
<dbReference type="STRING" id="48256.CLHUN_38270"/>
<dbReference type="EMBL" id="MZGX01000031">
    <property type="protein sequence ID" value="OPX42306.1"/>
    <property type="molecule type" value="Genomic_DNA"/>
</dbReference>
<comment type="caution">
    <text evidence="2">The sequence shown here is derived from an EMBL/GenBank/DDBJ whole genome shotgun (WGS) entry which is preliminary data.</text>
</comment>
<keyword evidence="1" id="KW-0812">Transmembrane</keyword>
<evidence type="ECO:0000313" key="2">
    <source>
        <dbReference type="EMBL" id="OPX42306.1"/>
    </source>
</evidence>
<dbReference type="RefSeq" id="WP_080066240.1">
    <property type="nucleotide sequence ID" value="NZ_MZGX01000031.1"/>
</dbReference>
<proteinExistence type="predicted"/>
<feature type="transmembrane region" description="Helical" evidence="1">
    <location>
        <begin position="74"/>
        <end position="92"/>
    </location>
</feature>
<evidence type="ECO:0000313" key="3">
    <source>
        <dbReference type="Proteomes" id="UP000191554"/>
    </source>
</evidence>
<reference evidence="2 3" key="1">
    <citation type="submission" date="2017-03" db="EMBL/GenBank/DDBJ databases">
        <title>Genome sequence of Clostridium hungatei DSM 14427.</title>
        <authorList>
            <person name="Poehlein A."/>
            <person name="Daniel R."/>
        </authorList>
    </citation>
    <scope>NUCLEOTIDE SEQUENCE [LARGE SCALE GENOMIC DNA]</scope>
    <source>
        <strain evidence="2 3">DSM 14427</strain>
    </source>
</reference>
<dbReference type="Pfam" id="PF17280">
    <property type="entry name" value="DUF5345"/>
    <property type="match status" value="1"/>
</dbReference>
<dbReference type="InterPro" id="IPR035238">
    <property type="entry name" value="DUF5345"/>
</dbReference>
<name>A0A1V4SFL8_RUMHU</name>
<dbReference type="OrthoDB" id="9948084at2"/>
<sequence length="101" mass="11006">MDEEKRITDGLKEISEKIDAMDISTPDLMSLMNFISDRQASVAAKNNKHMAIFSCTALAVISSLAVLFQLSALAFAIVQGLLVTVPAVLLLIKRGKRNELT</sequence>
<organism evidence="2 3">
    <name type="scientific">Ruminiclostridium hungatei</name>
    <name type="common">Clostridium hungatei</name>
    <dbReference type="NCBI Taxonomy" id="48256"/>
    <lineage>
        <taxon>Bacteria</taxon>
        <taxon>Bacillati</taxon>
        <taxon>Bacillota</taxon>
        <taxon>Clostridia</taxon>
        <taxon>Eubacteriales</taxon>
        <taxon>Oscillospiraceae</taxon>
        <taxon>Ruminiclostridium</taxon>
    </lineage>
</organism>